<dbReference type="InterPro" id="IPR011009">
    <property type="entry name" value="Kinase-like_dom_sf"/>
</dbReference>
<dbReference type="SUPFAM" id="SSF56112">
    <property type="entry name" value="Protein kinase-like (PK-like)"/>
    <property type="match status" value="1"/>
</dbReference>
<evidence type="ECO:0000313" key="1">
    <source>
        <dbReference type="EMBL" id="CAG8786772.1"/>
    </source>
</evidence>
<protein>
    <submittedName>
        <fullName evidence="1">44117_t:CDS:1</fullName>
    </submittedName>
</protein>
<organism evidence="1 2">
    <name type="scientific">Gigaspora margarita</name>
    <dbReference type="NCBI Taxonomy" id="4874"/>
    <lineage>
        <taxon>Eukaryota</taxon>
        <taxon>Fungi</taxon>
        <taxon>Fungi incertae sedis</taxon>
        <taxon>Mucoromycota</taxon>
        <taxon>Glomeromycotina</taxon>
        <taxon>Glomeromycetes</taxon>
        <taxon>Diversisporales</taxon>
        <taxon>Gigasporaceae</taxon>
        <taxon>Gigaspora</taxon>
    </lineage>
</organism>
<feature type="non-terminal residue" evidence="1">
    <location>
        <position position="177"/>
    </location>
</feature>
<proteinExistence type="predicted"/>
<reference evidence="1 2" key="1">
    <citation type="submission" date="2021-06" db="EMBL/GenBank/DDBJ databases">
        <authorList>
            <person name="Kallberg Y."/>
            <person name="Tangrot J."/>
            <person name="Rosling A."/>
        </authorList>
    </citation>
    <scope>NUCLEOTIDE SEQUENCE [LARGE SCALE GENOMIC DNA]</scope>
    <source>
        <strain evidence="1 2">120-4 pot B 10/14</strain>
    </source>
</reference>
<name>A0ABN7VMK0_GIGMA</name>
<comment type="caution">
    <text evidence="1">The sequence shown here is derived from an EMBL/GenBank/DDBJ whole genome shotgun (WGS) entry which is preliminary data.</text>
</comment>
<sequence>MSTGIGALDDEEAILHKFVNWTSGNAFIDNLIQQCQLENPVPAIWVNGWIDDWNNETQKFKRSGPSEIVLKRLFNSDNPNHNFFEEAINHVLFSTKGGFGVKCYGITKDPNSDEYILILEYMRGGDFNALLSKENVSFDLKNLPAPKNLDEYIQSGSDSLLILQHIDSGNNLSKNNE</sequence>
<evidence type="ECO:0000313" key="2">
    <source>
        <dbReference type="Proteomes" id="UP000789901"/>
    </source>
</evidence>
<dbReference type="EMBL" id="CAJVQB010018168">
    <property type="protein sequence ID" value="CAG8786772.1"/>
    <property type="molecule type" value="Genomic_DNA"/>
</dbReference>
<gene>
    <name evidence="1" type="ORF">GMARGA_LOCUS20572</name>
</gene>
<dbReference type="Proteomes" id="UP000789901">
    <property type="component" value="Unassembled WGS sequence"/>
</dbReference>
<keyword evidence="2" id="KW-1185">Reference proteome</keyword>
<accession>A0ABN7VMK0</accession>